<sequence>MDIFCASQASTAVCLSMEQVASSSCSSASAVQLGGPAIDRHNPIIRDAKRFTRTLPSNPCTSQPPPINPLPYHQLKKNQKKCSSNDHAKKAPSSSAVSAKLNDHKKKKKSSSKNSSLKPTDMKAEETSRKSFTSKEIDLVTPPGSTRYLLGDNNNNSNTNSGVFDRISDYDPVWELVPAETSKIEAVKQDQPIVSQPSPASPPEKPSKDQVVVLRVSLHCKGCVGKVRKHLSRMEAHENVPAQHGSPTEIPENLQQCQLQHYPLLPKEPCPQAHENVPAQHGSPTEIPENLQQCQLQHVTSFSIDFPAKKVTIVGDVTPLSVLASVSKVKSAQFWTSAMAASAANTANK</sequence>
<keyword evidence="3" id="KW-1185">Reference proteome</keyword>
<dbReference type="EMBL" id="JBBPBM010000011">
    <property type="protein sequence ID" value="KAK8563655.1"/>
    <property type="molecule type" value="Genomic_DNA"/>
</dbReference>
<dbReference type="InterPro" id="IPR044526">
    <property type="entry name" value="NAKR1-3"/>
</dbReference>
<accession>A0ABR2ENR6</accession>
<dbReference type="PANTHER" id="PTHR46119">
    <property type="entry name" value="OS08G0405700 PROTEIN"/>
    <property type="match status" value="1"/>
</dbReference>
<protein>
    <recommendedName>
        <fullName evidence="4">HMA domain-containing protein</fullName>
    </recommendedName>
</protein>
<evidence type="ECO:0000256" key="1">
    <source>
        <dbReference type="SAM" id="MobiDB-lite"/>
    </source>
</evidence>
<evidence type="ECO:0008006" key="4">
    <source>
        <dbReference type="Google" id="ProtNLM"/>
    </source>
</evidence>
<evidence type="ECO:0000313" key="2">
    <source>
        <dbReference type="EMBL" id="KAK8563655.1"/>
    </source>
</evidence>
<feature type="compositionally biased region" description="Low complexity" evidence="1">
    <location>
        <begin position="91"/>
        <end position="100"/>
    </location>
</feature>
<dbReference type="Proteomes" id="UP001472677">
    <property type="component" value="Unassembled WGS sequence"/>
</dbReference>
<dbReference type="PANTHER" id="PTHR46119:SF15">
    <property type="entry name" value="PROTEIN SODIUM POTASSIUM ROOT DEFECTIVE 2"/>
    <property type="match status" value="1"/>
</dbReference>
<feature type="region of interest" description="Disordered" evidence="1">
    <location>
        <begin position="187"/>
        <end position="208"/>
    </location>
</feature>
<feature type="region of interest" description="Disordered" evidence="1">
    <location>
        <begin position="54"/>
        <end position="164"/>
    </location>
</feature>
<reference evidence="2 3" key="1">
    <citation type="journal article" date="2024" name="G3 (Bethesda)">
        <title>Genome assembly of Hibiscus sabdariffa L. provides insights into metabolisms of medicinal natural products.</title>
        <authorList>
            <person name="Kim T."/>
        </authorList>
    </citation>
    <scope>NUCLEOTIDE SEQUENCE [LARGE SCALE GENOMIC DNA]</scope>
    <source>
        <strain evidence="2">TK-2024</strain>
        <tissue evidence="2">Old leaves</tissue>
    </source>
</reference>
<gene>
    <name evidence="2" type="ORF">V6N12_035798</name>
</gene>
<dbReference type="Gene3D" id="3.30.70.100">
    <property type="match status" value="1"/>
</dbReference>
<comment type="caution">
    <text evidence="2">The sequence shown here is derived from an EMBL/GenBank/DDBJ whole genome shotgun (WGS) entry which is preliminary data.</text>
</comment>
<evidence type="ECO:0000313" key="3">
    <source>
        <dbReference type="Proteomes" id="UP001472677"/>
    </source>
</evidence>
<feature type="compositionally biased region" description="Basic and acidic residues" evidence="1">
    <location>
        <begin position="120"/>
        <end position="138"/>
    </location>
</feature>
<name>A0ABR2ENR6_9ROSI</name>
<organism evidence="2 3">
    <name type="scientific">Hibiscus sabdariffa</name>
    <name type="common">roselle</name>
    <dbReference type="NCBI Taxonomy" id="183260"/>
    <lineage>
        <taxon>Eukaryota</taxon>
        <taxon>Viridiplantae</taxon>
        <taxon>Streptophyta</taxon>
        <taxon>Embryophyta</taxon>
        <taxon>Tracheophyta</taxon>
        <taxon>Spermatophyta</taxon>
        <taxon>Magnoliopsida</taxon>
        <taxon>eudicotyledons</taxon>
        <taxon>Gunneridae</taxon>
        <taxon>Pentapetalae</taxon>
        <taxon>rosids</taxon>
        <taxon>malvids</taxon>
        <taxon>Malvales</taxon>
        <taxon>Malvaceae</taxon>
        <taxon>Malvoideae</taxon>
        <taxon>Hibiscus</taxon>
    </lineage>
</organism>
<proteinExistence type="predicted"/>